<organism evidence="2 3">
    <name type="scientific">Labilithrix luteola</name>
    <dbReference type="NCBI Taxonomy" id="1391654"/>
    <lineage>
        <taxon>Bacteria</taxon>
        <taxon>Pseudomonadati</taxon>
        <taxon>Myxococcota</taxon>
        <taxon>Polyangia</taxon>
        <taxon>Polyangiales</taxon>
        <taxon>Labilitrichaceae</taxon>
        <taxon>Labilithrix</taxon>
    </lineage>
</organism>
<dbReference type="OrthoDB" id="8093255at2"/>
<evidence type="ECO:0008006" key="4">
    <source>
        <dbReference type="Google" id="ProtNLM"/>
    </source>
</evidence>
<keyword evidence="1" id="KW-0732">Signal</keyword>
<proteinExistence type="predicted"/>
<sequence length="396" mass="41854">MKSTRTLGRWFLFVCPSLGIGMACATADQNGAAVVGGEDASYVIENDAQADVNADAECDGGDACAPVACESEDFCVVPNAITPQIAVNAISGTAPDDVWFAGTHGTLLHYDGKELRAIDTKLPNALIAVWGVERNAAWAVPLNGAPLRVTLNAAGESEVAPVPGDVWPGKTEKIGRARAIGGSKDAVWLVGDPADYPDDWILNQNIRQLVIDEDGGTTWRSPLTGCTPFATCGPRLRAICSFGATSAWAMGIGGGFRLEPNADAGGVVWTPYDLPLMTTFEGVWGTHADDVWAVGANGAIIHFGAAGEPRWEIQAPVVPVNLHGIWGSAKGDIWVVGDRGQVLHYDGTNWGLGESGLPPIRREADLYAVWGSGPDDVWIGGNGVLLHRSKQNRRRP</sequence>
<dbReference type="Proteomes" id="UP000064967">
    <property type="component" value="Chromosome"/>
</dbReference>
<dbReference type="PROSITE" id="PS51257">
    <property type="entry name" value="PROKAR_LIPOPROTEIN"/>
    <property type="match status" value="1"/>
</dbReference>
<reference evidence="2 3" key="1">
    <citation type="submission" date="2015-08" db="EMBL/GenBank/DDBJ databases">
        <authorList>
            <person name="Babu N.S."/>
            <person name="Beckwith C.J."/>
            <person name="Beseler K.G."/>
            <person name="Brison A."/>
            <person name="Carone J.V."/>
            <person name="Caskin T.P."/>
            <person name="Diamond M."/>
            <person name="Durham M.E."/>
            <person name="Foxe J.M."/>
            <person name="Go M."/>
            <person name="Henderson B.A."/>
            <person name="Jones I.B."/>
            <person name="McGettigan J.A."/>
            <person name="Micheletti S.J."/>
            <person name="Nasrallah M.E."/>
            <person name="Ortiz D."/>
            <person name="Piller C.R."/>
            <person name="Privatt S.R."/>
            <person name="Schneider S.L."/>
            <person name="Sharp S."/>
            <person name="Smith T.C."/>
            <person name="Stanton J.D."/>
            <person name="Ullery H.E."/>
            <person name="Wilson R.J."/>
            <person name="Serrano M.G."/>
            <person name="Buck G."/>
            <person name="Lee V."/>
            <person name="Wang Y."/>
            <person name="Carvalho R."/>
            <person name="Voegtly L."/>
            <person name="Shi R."/>
            <person name="Duckworth R."/>
            <person name="Johnson A."/>
            <person name="Loviza R."/>
            <person name="Walstead R."/>
            <person name="Shah Z."/>
            <person name="Kiflezghi M."/>
            <person name="Wade K."/>
            <person name="Ball S.L."/>
            <person name="Bradley K.W."/>
            <person name="Asai D.J."/>
            <person name="Bowman C.A."/>
            <person name="Russell D.A."/>
            <person name="Pope W.H."/>
            <person name="Jacobs-Sera D."/>
            <person name="Hendrix R.W."/>
            <person name="Hatfull G.F."/>
        </authorList>
    </citation>
    <scope>NUCLEOTIDE SEQUENCE [LARGE SCALE GENOMIC DNA]</scope>
    <source>
        <strain evidence="2 3">DSM 27648</strain>
    </source>
</reference>
<gene>
    <name evidence="2" type="ORF">AKJ09_04537</name>
</gene>
<dbReference type="STRING" id="1391654.AKJ09_04537"/>
<dbReference type="AlphaFoldDB" id="A0A0K1PWG9"/>
<evidence type="ECO:0000313" key="3">
    <source>
        <dbReference type="Proteomes" id="UP000064967"/>
    </source>
</evidence>
<dbReference type="EMBL" id="CP012333">
    <property type="protein sequence ID" value="AKU97873.1"/>
    <property type="molecule type" value="Genomic_DNA"/>
</dbReference>
<evidence type="ECO:0000256" key="1">
    <source>
        <dbReference type="SAM" id="SignalP"/>
    </source>
</evidence>
<dbReference type="RefSeq" id="WP_146648946.1">
    <property type="nucleotide sequence ID" value="NZ_CP012333.1"/>
</dbReference>
<protein>
    <recommendedName>
        <fullName evidence="4">Type IV fimbrial biogenesis protein PilY1</fullName>
    </recommendedName>
</protein>
<evidence type="ECO:0000313" key="2">
    <source>
        <dbReference type="EMBL" id="AKU97873.1"/>
    </source>
</evidence>
<accession>A0A0K1PWG9</accession>
<feature type="chain" id="PRO_5005466488" description="Type IV fimbrial biogenesis protein PilY1" evidence="1">
    <location>
        <begin position="28"/>
        <end position="396"/>
    </location>
</feature>
<name>A0A0K1PWG9_9BACT</name>
<keyword evidence="3" id="KW-1185">Reference proteome</keyword>
<feature type="signal peptide" evidence="1">
    <location>
        <begin position="1"/>
        <end position="27"/>
    </location>
</feature>
<dbReference type="KEGG" id="llu:AKJ09_04537"/>